<evidence type="ECO:0000313" key="2">
    <source>
        <dbReference type="Proteomes" id="UP000181942"/>
    </source>
</evidence>
<protein>
    <submittedName>
        <fullName evidence="1">Uncharacterized protein</fullName>
    </submittedName>
</protein>
<dbReference type="AlphaFoldDB" id="A0A1I2XJY6"/>
<dbReference type="InterPro" id="IPR009100">
    <property type="entry name" value="AcylCoA_DH/oxidase_NM_dom_sf"/>
</dbReference>
<proteinExistence type="predicted"/>
<gene>
    <name evidence="1" type="ORF">SAMN02787118_14811</name>
</gene>
<reference evidence="1 2" key="1">
    <citation type="submission" date="2016-10" db="EMBL/GenBank/DDBJ databases">
        <authorList>
            <person name="de Groot N.N."/>
        </authorList>
    </citation>
    <scope>NUCLEOTIDE SEQUENCE [LARGE SCALE GENOMIC DNA]</scope>
    <source>
        <strain evidence="1 2">OK461</strain>
    </source>
</reference>
<dbReference type="Proteomes" id="UP000181942">
    <property type="component" value="Unassembled WGS sequence"/>
</dbReference>
<dbReference type="EMBL" id="FONR01000048">
    <property type="protein sequence ID" value="SFH13722.1"/>
    <property type="molecule type" value="Genomic_DNA"/>
</dbReference>
<organism evidence="1 2">
    <name type="scientific">Streptomyces mirabilis</name>
    <dbReference type="NCBI Taxonomy" id="68239"/>
    <lineage>
        <taxon>Bacteria</taxon>
        <taxon>Bacillati</taxon>
        <taxon>Actinomycetota</taxon>
        <taxon>Actinomycetes</taxon>
        <taxon>Kitasatosporales</taxon>
        <taxon>Streptomycetaceae</taxon>
        <taxon>Streptomyces</taxon>
    </lineage>
</organism>
<dbReference type="SUPFAM" id="SSF56645">
    <property type="entry name" value="Acyl-CoA dehydrogenase NM domain-like"/>
    <property type="match status" value="1"/>
</dbReference>
<dbReference type="GO" id="GO:0016627">
    <property type="term" value="F:oxidoreductase activity, acting on the CH-CH group of donors"/>
    <property type="evidence" value="ECO:0007669"/>
    <property type="project" value="InterPro"/>
</dbReference>
<name>A0A1I2XJY6_9ACTN</name>
<sequence>MLDCGQHVTSDAKTFVPHGRNAVLVVTAAKIHPPQGARVTLLEAAEADTGTPGCQCDRVLRKGGRQSISTAEPFFNEPLVPASRLPGPGLPRVRVSYSLCRDLRTRSGCSSLP</sequence>
<evidence type="ECO:0000313" key="1">
    <source>
        <dbReference type="EMBL" id="SFH13722.1"/>
    </source>
</evidence>
<accession>A0A1I2XJY6</accession>